<gene>
    <name evidence="8" type="ORF">MENT_LOCUS47087</name>
</gene>
<evidence type="ECO:0000256" key="4">
    <source>
        <dbReference type="PROSITE-ProRule" id="PRU00076"/>
    </source>
</evidence>
<evidence type="ECO:0000256" key="5">
    <source>
        <dbReference type="SAM" id="MobiDB-lite"/>
    </source>
</evidence>
<accession>A0A6V7X533</accession>
<feature type="domain" description="EGF-like" evidence="7">
    <location>
        <begin position="405"/>
        <end position="437"/>
    </location>
</feature>
<dbReference type="InterPro" id="IPR000742">
    <property type="entry name" value="EGF"/>
</dbReference>
<dbReference type="PROSITE" id="PS50026">
    <property type="entry name" value="EGF_3"/>
    <property type="match status" value="3"/>
</dbReference>
<protein>
    <recommendedName>
        <fullName evidence="7">EGF-like domain-containing protein</fullName>
    </recommendedName>
</protein>
<evidence type="ECO:0000313" key="9">
    <source>
        <dbReference type="Proteomes" id="UP000580250"/>
    </source>
</evidence>
<dbReference type="FunFam" id="2.10.25.10:FF:000013">
    <property type="entry name" value="Teneurin transmembrane protein 4"/>
    <property type="match status" value="1"/>
</dbReference>
<dbReference type="Proteomes" id="UP000580250">
    <property type="component" value="Unassembled WGS sequence"/>
</dbReference>
<evidence type="ECO:0000313" key="8">
    <source>
        <dbReference type="EMBL" id="CAD2194097.1"/>
    </source>
</evidence>
<feature type="disulfide bond" evidence="4">
    <location>
        <begin position="598"/>
        <end position="607"/>
    </location>
</feature>
<dbReference type="EMBL" id="CAJEWN010001084">
    <property type="protein sequence ID" value="CAD2194097.1"/>
    <property type="molecule type" value="Genomic_DNA"/>
</dbReference>
<dbReference type="Pfam" id="PF25024">
    <property type="entry name" value="EGF_TEN"/>
    <property type="match status" value="1"/>
</dbReference>
<sequence length="829" mass="92771">MEDHAPVSDSNEYEEPCTSTSKDFCQNSTFGALKNCSAIVSVVDGHLHTRFVPYEQISSRKYDDMSTIFNNSNNNFDATNNRHQQRQSSLFDFATIGMRTTSTINRPSANNSPCSPLLIGAGAGSSSSGGGVSYACGSLVPLRGPPPIHAPPQPPNCPPPKRRPQQNRHIQKRHRKCLNCCHRFGRWPAILFLLLPAMLLLLSLCLLLVWLTFLREDFLFSSNSSFSSQKFINNQYIQNKNTRISFLSNAQQQHSSTSSANQLPNIPTQLLFNNPIIIQLPPYHLLFTQIYIPQNSLFRLNLTIGPSSRIIIFARQTIRPTIGQFDWQKIFFGENLHLEKETTFNEGEKEGKIGQKKKLGFVNHFLQAGIWHFGLLNDKTESEYIELIAQLEEPSNIEQHKNNKIISQCHHSNCFGKGECIEGRCVCHPGYSGLFCEETSCPVLCSGQGVFNKGRCLCHQGFRGVECEETIEWCDNKDCGIGGQCQPDGTCLCLPGWIGKYCEQNLQQIKEEIEQIQIKNDEENKKEDCLLNCSGHGNCILINKQNEEGKKMKECNCLSGWTGINCQIELCPKNCSSNGQCMLSVKKVNGEGWWHCECNYGYYGEYCQFRAESNCEDGEDNDEDGLTDCEDSTECCSHNSCLSNSLCLGSFVSPELLLKLSFINETKQQQENTTLEQIPFFERVRFLFDSGDLSVQRYADTRLLDPKLLSVLRGRILSIKGGPLAGVRVSVADHPQQGFSLSRSFSPSSATALEGSQSTFENYMDTSIGEFELAVNGGAAVILQFVRQPFGRVFRTFFVPSNQILDVGNVWMDSIEEKDGGENEASTTS</sequence>
<dbReference type="Gene3D" id="2.10.25.10">
    <property type="entry name" value="Laminin"/>
    <property type="match status" value="3"/>
</dbReference>
<dbReference type="GO" id="GO:0008045">
    <property type="term" value="P:motor neuron axon guidance"/>
    <property type="evidence" value="ECO:0007669"/>
    <property type="project" value="TreeGrafter"/>
</dbReference>
<feature type="region of interest" description="Disordered" evidence="5">
    <location>
        <begin position="145"/>
        <end position="169"/>
    </location>
</feature>
<keyword evidence="6" id="KW-0472">Membrane</keyword>
<dbReference type="InterPro" id="IPR057629">
    <property type="entry name" value="Teneurin1-4_GBD"/>
</dbReference>
<keyword evidence="2" id="KW-0677">Repeat</keyword>
<comment type="caution">
    <text evidence="4">Lacks conserved residue(s) required for the propagation of feature annotation.</text>
</comment>
<dbReference type="OrthoDB" id="442731at2759"/>
<feature type="domain" description="EGF-like" evidence="7">
    <location>
        <begin position="567"/>
        <end position="608"/>
    </location>
</feature>
<proteinExistence type="predicted"/>
<feature type="disulfide bond" evidence="4">
    <location>
        <begin position="427"/>
        <end position="436"/>
    </location>
</feature>
<keyword evidence="6" id="KW-0812">Transmembrane</keyword>
<feature type="compositionally biased region" description="Basic residues" evidence="5">
    <location>
        <begin position="160"/>
        <end position="169"/>
    </location>
</feature>
<evidence type="ECO:0000259" key="7">
    <source>
        <dbReference type="PROSITE" id="PS50026"/>
    </source>
</evidence>
<feature type="disulfide bond" evidence="4">
    <location>
        <begin position="493"/>
        <end position="502"/>
    </location>
</feature>
<dbReference type="PROSITE" id="PS01186">
    <property type="entry name" value="EGF_2"/>
    <property type="match status" value="3"/>
</dbReference>
<feature type="domain" description="EGF-like" evidence="7">
    <location>
        <begin position="470"/>
        <end position="503"/>
    </location>
</feature>
<dbReference type="InterPro" id="IPR051216">
    <property type="entry name" value="Teneurin"/>
</dbReference>
<feature type="disulfide bond" evidence="4">
    <location>
        <begin position="571"/>
        <end position="581"/>
    </location>
</feature>
<evidence type="ECO:0000256" key="1">
    <source>
        <dbReference type="ARBA" id="ARBA00022536"/>
    </source>
</evidence>
<dbReference type="AlphaFoldDB" id="A0A6V7X533"/>
<evidence type="ECO:0000256" key="6">
    <source>
        <dbReference type="SAM" id="Phobius"/>
    </source>
</evidence>
<dbReference type="PANTHER" id="PTHR11219">
    <property type="entry name" value="TENEURIN AND N-ACETYLGLUCOSAMINE-1-PHOSPHODIESTER ALPHA-N-ACETYLGLUCOSAMINIDASE"/>
    <property type="match status" value="1"/>
</dbReference>
<dbReference type="Pfam" id="PF25020">
    <property type="entry name" value="TTR_TEN1-4"/>
    <property type="match status" value="2"/>
</dbReference>
<evidence type="ECO:0000256" key="2">
    <source>
        <dbReference type="ARBA" id="ARBA00022737"/>
    </source>
</evidence>
<comment type="caution">
    <text evidence="8">The sequence shown here is derived from an EMBL/GenBank/DDBJ whole genome shotgun (WGS) entry which is preliminary data.</text>
</comment>
<feature type="transmembrane region" description="Helical" evidence="6">
    <location>
        <begin position="189"/>
        <end position="213"/>
    </location>
</feature>
<dbReference type="PROSITE" id="PS00022">
    <property type="entry name" value="EGF_1"/>
    <property type="match status" value="3"/>
</dbReference>
<keyword evidence="6" id="KW-1133">Transmembrane helix</keyword>
<dbReference type="Pfam" id="PF23093">
    <property type="entry name" value="GBD_Tenm3"/>
    <property type="match status" value="1"/>
</dbReference>
<feature type="compositionally biased region" description="Pro residues" evidence="5">
    <location>
        <begin position="145"/>
        <end position="159"/>
    </location>
</feature>
<reference evidence="8 9" key="1">
    <citation type="submission" date="2020-08" db="EMBL/GenBank/DDBJ databases">
        <authorList>
            <person name="Koutsovoulos G."/>
            <person name="Danchin GJ E."/>
        </authorList>
    </citation>
    <scope>NUCLEOTIDE SEQUENCE [LARGE SCALE GENOMIC DNA]</scope>
</reference>
<organism evidence="8 9">
    <name type="scientific">Meloidogyne enterolobii</name>
    <name type="common">Root-knot nematode worm</name>
    <name type="synonym">Meloidogyne mayaguensis</name>
    <dbReference type="NCBI Taxonomy" id="390850"/>
    <lineage>
        <taxon>Eukaryota</taxon>
        <taxon>Metazoa</taxon>
        <taxon>Ecdysozoa</taxon>
        <taxon>Nematoda</taxon>
        <taxon>Chromadorea</taxon>
        <taxon>Rhabditida</taxon>
        <taxon>Tylenchina</taxon>
        <taxon>Tylenchomorpha</taxon>
        <taxon>Tylenchoidea</taxon>
        <taxon>Meloidogynidae</taxon>
        <taxon>Meloidogyninae</taxon>
        <taxon>Meloidogyne</taxon>
    </lineage>
</organism>
<evidence type="ECO:0000256" key="3">
    <source>
        <dbReference type="ARBA" id="ARBA00023157"/>
    </source>
</evidence>
<keyword evidence="1 4" id="KW-0245">EGF-like domain</keyword>
<keyword evidence="3 4" id="KW-1015">Disulfide bond</keyword>
<dbReference type="SMART" id="SM00181">
    <property type="entry name" value="EGF"/>
    <property type="match status" value="5"/>
</dbReference>
<dbReference type="InterPro" id="IPR056820">
    <property type="entry name" value="TEN_TTR-like"/>
</dbReference>
<dbReference type="PANTHER" id="PTHR11219:SF69">
    <property type="entry name" value="TENEURIN-A"/>
    <property type="match status" value="1"/>
</dbReference>
<name>A0A6V7X533_MELEN</name>